<comment type="subcellular location">
    <subcellularLocation>
        <location evidence="1">Mitochondrion</location>
    </subcellularLocation>
</comment>
<dbReference type="SMART" id="SM00829">
    <property type="entry name" value="PKS_ER"/>
    <property type="match status" value="1"/>
</dbReference>
<dbReference type="InterPro" id="IPR051034">
    <property type="entry name" value="Mito_Enoyl-ACP_Reductase"/>
</dbReference>
<evidence type="ECO:0000256" key="11">
    <source>
        <dbReference type="ARBA" id="ARBA00038963"/>
    </source>
</evidence>
<evidence type="ECO:0000256" key="8">
    <source>
        <dbReference type="ARBA" id="ARBA00023098"/>
    </source>
</evidence>
<protein>
    <recommendedName>
        <fullName evidence="11">enoyl-[acyl-carrier-protein] reductase</fullName>
        <ecNumber evidence="11">1.3.1.104</ecNumber>
    </recommendedName>
</protein>
<sequence>MRPALCKERRWYHELSYASHGEPTDVLSFQTTSDDVNHDPTDENLVHVKMIHSPWNPADINTVQGTYPSPAKSLGIKDNLSAESLYFSDRWVAGSEGWGRITSDSKNLRKGSLVAIGTPGLGTLRSSLWIPESSLLVLSEEILGISGPAGCSLIQLGGTAFRMLSDFAPLQPGDVVVQNAGNSAVGLMASQIAASKGISMASVVRRGSRSQDEYDELVEYLLSKGKNSLVIAEEDLDDKESLRRFQAELKQISVSNELPKLALNAVGGASVKALIRSLENGGTLVTYGGMSAQPVVLGTPQLIFKDIRAVGYWHSRWMIQQSHEQKQEMVNILSKAVLDKSIECPPVKVFPLKNVEEALHWQSSQGSIRKKLIWDCQEI</sequence>
<dbReference type="SUPFAM" id="SSF51735">
    <property type="entry name" value="NAD(P)-binding Rossmann-fold domains"/>
    <property type="match status" value="1"/>
</dbReference>
<name>A0AAD2CIM3_9STRA</name>
<keyword evidence="8" id="KW-0443">Lipid metabolism</keyword>
<evidence type="ECO:0000256" key="7">
    <source>
        <dbReference type="ARBA" id="ARBA00023002"/>
    </source>
</evidence>
<evidence type="ECO:0000256" key="12">
    <source>
        <dbReference type="ARBA" id="ARBA00048843"/>
    </source>
</evidence>
<evidence type="ECO:0000256" key="9">
    <source>
        <dbReference type="ARBA" id="ARBA00023128"/>
    </source>
</evidence>
<evidence type="ECO:0000313" key="14">
    <source>
        <dbReference type="EMBL" id="CAJ1934274.1"/>
    </source>
</evidence>
<dbReference type="GO" id="GO:0141148">
    <property type="term" value="F:enoyl-[acyl-carrier-protein] reductase (NADPH) activity"/>
    <property type="evidence" value="ECO:0007669"/>
    <property type="project" value="UniProtKB-EC"/>
</dbReference>
<evidence type="ECO:0000313" key="15">
    <source>
        <dbReference type="Proteomes" id="UP001295423"/>
    </source>
</evidence>
<evidence type="ECO:0000256" key="6">
    <source>
        <dbReference type="ARBA" id="ARBA00022946"/>
    </source>
</evidence>
<dbReference type="Proteomes" id="UP001295423">
    <property type="component" value="Unassembled WGS sequence"/>
</dbReference>
<evidence type="ECO:0000256" key="4">
    <source>
        <dbReference type="ARBA" id="ARBA00022832"/>
    </source>
</evidence>
<evidence type="ECO:0000256" key="5">
    <source>
        <dbReference type="ARBA" id="ARBA00022857"/>
    </source>
</evidence>
<keyword evidence="4" id="KW-0276">Fatty acid metabolism</keyword>
<dbReference type="GO" id="GO:0005739">
    <property type="term" value="C:mitochondrion"/>
    <property type="evidence" value="ECO:0007669"/>
    <property type="project" value="UniProtKB-SubCell"/>
</dbReference>
<reference evidence="14" key="1">
    <citation type="submission" date="2023-08" db="EMBL/GenBank/DDBJ databases">
        <authorList>
            <person name="Audoor S."/>
            <person name="Bilcke G."/>
        </authorList>
    </citation>
    <scope>NUCLEOTIDE SEQUENCE</scope>
</reference>
<dbReference type="InterPro" id="IPR020843">
    <property type="entry name" value="ER"/>
</dbReference>
<dbReference type="PANTHER" id="PTHR43981:SF2">
    <property type="entry name" value="ENOYL-[ACYL-CARRIER-PROTEIN] REDUCTASE, MITOCHONDRIAL"/>
    <property type="match status" value="1"/>
</dbReference>
<keyword evidence="15" id="KW-1185">Reference proteome</keyword>
<comment type="similarity">
    <text evidence="2">Belongs to the zinc-containing alcohol dehydrogenase family. Quinone oxidoreductase subfamily.</text>
</comment>
<comment type="catalytic activity">
    <reaction evidence="12">
        <text>a 2,3-saturated acyl-[ACP] + NADP(+) = a (2E)-enoyl-[ACP] + NADPH + H(+)</text>
        <dbReference type="Rhea" id="RHEA:22564"/>
        <dbReference type="Rhea" id="RHEA-COMP:9925"/>
        <dbReference type="Rhea" id="RHEA-COMP:9926"/>
        <dbReference type="ChEBI" id="CHEBI:15378"/>
        <dbReference type="ChEBI" id="CHEBI:57783"/>
        <dbReference type="ChEBI" id="CHEBI:58349"/>
        <dbReference type="ChEBI" id="CHEBI:78784"/>
        <dbReference type="ChEBI" id="CHEBI:78785"/>
        <dbReference type="EC" id="1.3.1.104"/>
    </reaction>
</comment>
<comment type="caution">
    <text evidence="14">The sequence shown here is derived from an EMBL/GenBank/DDBJ whole genome shotgun (WGS) entry which is preliminary data.</text>
</comment>
<keyword evidence="7" id="KW-0560">Oxidoreductase</keyword>
<evidence type="ECO:0000256" key="10">
    <source>
        <dbReference type="ARBA" id="ARBA00023160"/>
    </source>
</evidence>
<dbReference type="InterPro" id="IPR011032">
    <property type="entry name" value="GroES-like_sf"/>
</dbReference>
<dbReference type="SUPFAM" id="SSF50129">
    <property type="entry name" value="GroES-like"/>
    <property type="match status" value="1"/>
</dbReference>
<gene>
    <name evidence="14" type="ORF">CYCCA115_LOCUS3674</name>
</gene>
<keyword evidence="10" id="KW-0275">Fatty acid biosynthesis</keyword>
<organism evidence="14 15">
    <name type="scientific">Cylindrotheca closterium</name>
    <dbReference type="NCBI Taxonomy" id="2856"/>
    <lineage>
        <taxon>Eukaryota</taxon>
        <taxon>Sar</taxon>
        <taxon>Stramenopiles</taxon>
        <taxon>Ochrophyta</taxon>
        <taxon>Bacillariophyta</taxon>
        <taxon>Bacillariophyceae</taxon>
        <taxon>Bacillariophycidae</taxon>
        <taxon>Bacillariales</taxon>
        <taxon>Bacillariaceae</taxon>
        <taxon>Cylindrotheca</taxon>
    </lineage>
</organism>
<evidence type="ECO:0000259" key="13">
    <source>
        <dbReference type="SMART" id="SM00829"/>
    </source>
</evidence>
<dbReference type="PANTHER" id="PTHR43981">
    <property type="entry name" value="ENOYL-[ACYL-CARRIER-PROTEIN] REDUCTASE, MITOCHONDRIAL"/>
    <property type="match status" value="1"/>
</dbReference>
<evidence type="ECO:0000256" key="1">
    <source>
        <dbReference type="ARBA" id="ARBA00004173"/>
    </source>
</evidence>
<dbReference type="Gene3D" id="3.90.180.10">
    <property type="entry name" value="Medium-chain alcohol dehydrogenases, catalytic domain"/>
    <property type="match status" value="1"/>
</dbReference>
<dbReference type="EC" id="1.3.1.104" evidence="11"/>
<dbReference type="InterPro" id="IPR036291">
    <property type="entry name" value="NAD(P)-bd_dom_sf"/>
</dbReference>
<keyword evidence="6" id="KW-0809">Transit peptide</keyword>
<dbReference type="CDD" id="cd08290">
    <property type="entry name" value="ETR"/>
    <property type="match status" value="1"/>
</dbReference>
<accession>A0AAD2CIM3</accession>
<keyword evidence="3" id="KW-0444">Lipid biosynthesis</keyword>
<keyword evidence="5" id="KW-0521">NADP</keyword>
<dbReference type="InterPro" id="IPR013149">
    <property type="entry name" value="ADH-like_C"/>
</dbReference>
<dbReference type="AlphaFoldDB" id="A0AAD2CIM3"/>
<evidence type="ECO:0000256" key="3">
    <source>
        <dbReference type="ARBA" id="ARBA00022516"/>
    </source>
</evidence>
<dbReference type="Pfam" id="PF00107">
    <property type="entry name" value="ADH_zinc_N"/>
    <property type="match status" value="1"/>
</dbReference>
<dbReference type="GO" id="GO:0006633">
    <property type="term" value="P:fatty acid biosynthetic process"/>
    <property type="evidence" value="ECO:0007669"/>
    <property type="project" value="UniProtKB-KW"/>
</dbReference>
<dbReference type="Gene3D" id="3.40.50.720">
    <property type="entry name" value="NAD(P)-binding Rossmann-like Domain"/>
    <property type="match status" value="1"/>
</dbReference>
<dbReference type="EMBL" id="CAKOGP040000335">
    <property type="protein sequence ID" value="CAJ1934274.1"/>
    <property type="molecule type" value="Genomic_DNA"/>
</dbReference>
<evidence type="ECO:0000256" key="2">
    <source>
        <dbReference type="ARBA" id="ARBA00010371"/>
    </source>
</evidence>
<proteinExistence type="inferred from homology"/>
<feature type="domain" description="Enoyl reductase (ER)" evidence="13">
    <location>
        <begin position="22"/>
        <end position="373"/>
    </location>
</feature>
<keyword evidence="9" id="KW-0496">Mitochondrion</keyword>